<dbReference type="Proteomes" id="UP000807342">
    <property type="component" value="Unassembled WGS sequence"/>
</dbReference>
<organism evidence="3 4">
    <name type="scientific">Macrolepiota fuliginosa MF-IS2</name>
    <dbReference type="NCBI Taxonomy" id="1400762"/>
    <lineage>
        <taxon>Eukaryota</taxon>
        <taxon>Fungi</taxon>
        <taxon>Dikarya</taxon>
        <taxon>Basidiomycota</taxon>
        <taxon>Agaricomycotina</taxon>
        <taxon>Agaricomycetes</taxon>
        <taxon>Agaricomycetidae</taxon>
        <taxon>Agaricales</taxon>
        <taxon>Agaricineae</taxon>
        <taxon>Agaricaceae</taxon>
        <taxon>Macrolepiota</taxon>
    </lineage>
</organism>
<dbReference type="EMBL" id="MU151085">
    <property type="protein sequence ID" value="KAF9451466.1"/>
    <property type="molecule type" value="Genomic_DNA"/>
</dbReference>
<dbReference type="Gene3D" id="3.30.760.10">
    <property type="entry name" value="RNA Cap, Translation Initiation Factor Eif4e"/>
    <property type="match status" value="1"/>
</dbReference>
<comment type="caution">
    <text evidence="3">The sequence shown here is derived from an EMBL/GenBank/DDBJ whole genome shotgun (WGS) entry which is preliminary data.</text>
</comment>
<reference evidence="3" key="1">
    <citation type="submission" date="2020-11" db="EMBL/GenBank/DDBJ databases">
        <authorList>
            <consortium name="DOE Joint Genome Institute"/>
            <person name="Ahrendt S."/>
            <person name="Riley R."/>
            <person name="Andreopoulos W."/>
            <person name="Labutti K."/>
            <person name="Pangilinan J."/>
            <person name="Ruiz-Duenas F.J."/>
            <person name="Barrasa J.M."/>
            <person name="Sanchez-Garcia M."/>
            <person name="Camarero S."/>
            <person name="Miyauchi S."/>
            <person name="Serrano A."/>
            <person name="Linde D."/>
            <person name="Babiker R."/>
            <person name="Drula E."/>
            <person name="Ayuso-Fernandez I."/>
            <person name="Pacheco R."/>
            <person name="Padilla G."/>
            <person name="Ferreira P."/>
            <person name="Barriuso J."/>
            <person name="Kellner H."/>
            <person name="Castanera R."/>
            <person name="Alfaro M."/>
            <person name="Ramirez L."/>
            <person name="Pisabarro A.G."/>
            <person name="Kuo A."/>
            <person name="Tritt A."/>
            <person name="Lipzen A."/>
            <person name="He G."/>
            <person name="Yan M."/>
            <person name="Ng V."/>
            <person name="Cullen D."/>
            <person name="Martin F."/>
            <person name="Rosso M.-N."/>
            <person name="Henrissat B."/>
            <person name="Hibbett D."/>
            <person name="Martinez A.T."/>
            <person name="Grigoriev I.V."/>
        </authorList>
    </citation>
    <scope>NUCLEOTIDE SEQUENCE</scope>
    <source>
        <strain evidence="3">MF-IS2</strain>
    </source>
</reference>
<dbReference type="AlphaFoldDB" id="A0A9P5XKN0"/>
<dbReference type="OrthoDB" id="10067381at2759"/>
<sequence length="323" mass="36243">MDIEYPMDVDTPQPTPMSVVVSWVPPPSTTEAEAESYELYTDSDGLWVRYHWEHGASNTCVESFHMRWPPSRTSDRDCAWISVHRGLSPMSMALPEDEFKAKFKGDVEGLKAEFKAITAGGEDVEGTGEEERKVTPEMIDALAVKYGVLDGKWMIHTEPENVDQLWKKVVRIVSERGYGQAKVSTRKVLVLESESESQPHFDDLCPNDTKAAACNGGTPDPQERHVICVYVDDYTNKREVDELRRVLRLGAGVFWKIGFKTGAYTHLGIYKGNKLRLRPSRYHDGDNIDKATGRGIGRKSRGSWGGHSTFRPRGPVALPLMAE</sequence>
<accession>A0A9P5XKN0</accession>
<gene>
    <name evidence="3" type="ORF">P691DRAFT_807828</name>
</gene>
<dbReference type="SUPFAM" id="SSF55418">
    <property type="entry name" value="eIF4e-like"/>
    <property type="match status" value="2"/>
</dbReference>
<proteinExistence type="inferred from homology"/>
<dbReference type="InterPro" id="IPR015034">
    <property type="entry name" value="Bles03"/>
</dbReference>
<dbReference type="PANTHER" id="PTHR31977">
    <property type="entry name" value="UPF0696 PROTEIN C11ORF68"/>
    <property type="match status" value="1"/>
</dbReference>
<feature type="region of interest" description="Disordered" evidence="2">
    <location>
        <begin position="286"/>
        <end position="311"/>
    </location>
</feature>
<dbReference type="Pfam" id="PF08939">
    <property type="entry name" value="Bles03"/>
    <property type="match status" value="1"/>
</dbReference>
<evidence type="ECO:0000256" key="1">
    <source>
        <dbReference type="ARBA" id="ARBA00010568"/>
    </source>
</evidence>
<keyword evidence="4" id="KW-1185">Reference proteome</keyword>
<comment type="similarity">
    <text evidence="1">Belongs to the UPF0696 family.</text>
</comment>
<evidence type="ECO:0000313" key="3">
    <source>
        <dbReference type="EMBL" id="KAF9451466.1"/>
    </source>
</evidence>
<evidence type="ECO:0000313" key="4">
    <source>
        <dbReference type="Proteomes" id="UP000807342"/>
    </source>
</evidence>
<evidence type="ECO:0000256" key="2">
    <source>
        <dbReference type="SAM" id="MobiDB-lite"/>
    </source>
</evidence>
<name>A0A9P5XKN0_9AGAR</name>
<protein>
    <submittedName>
        <fullName evidence="3">Uncharacterized protein</fullName>
    </submittedName>
</protein>
<dbReference type="InterPro" id="IPR023398">
    <property type="entry name" value="TIF_eIF4e-like"/>
</dbReference>
<dbReference type="PANTHER" id="PTHR31977:SF1">
    <property type="entry name" value="UPF0696 PROTEIN C11ORF68"/>
    <property type="match status" value="1"/>
</dbReference>